<evidence type="ECO:0000313" key="3">
    <source>
        <dbReference type="Proteomes" id="UP000614741"/>
    </source>
</evidence>
<dbReference type="RefSeq" id="WP_203675858.1">
    <property type="nucleotide sequence ID" value="NZ_BONP01000030.1"/>
</dbReference>
<gene>
    <name evidence="2" type="ORF">Cph01nite_33350</name>
</gene>
<dbReference type="Pfam" id="PF07099">
    <property type="entry name" value="DUF1361"/>
    <property type="match status" value="1"/>
</dbReference>
<keyword evidence="1" id="KW-0812">Transmembrane</keyword>
<keyword evidence="1" id="KW-1133">Transmembrane helix</keyword>
<keyword evidence="3" id="KW-1185">Reference proteome</keyword>
<reference evidence="2 3" key="1">
    <citation type="submission" date="2021-01" db="EMBL/GenBank/DDBJ databases">
        <title>Whole genome shotgun sequence of Cellulomonas phragmiteti NBRC 110785.</title>
        <authorList>
            <person name="Komaki H."/>
            <person name="Tamura T."/>
        </authorList>
    </citation>
    <scope>NUCLEOTIDE SEQUENCE [LARGE SCALE GENOMIC DNA]</scope>
    <source>
        <strain evidence="2 3">NBRC 110785</strain>
    </source>
</reference>
<feature type="transmembrane region" description="Helical" evidence="1">
    <location>
        <begin position="67"/>
        <end position="91"/>
    </location>
</feature>
<dbReference type="Proteomes" id="UP000614741">
    <property type="component" value="Unassembled WGS sequence"/>
</dbReference>
<evidence type="ECO:0000256" key="1">
    <source>
        <dbReference type="SAM" id="Phobius"/>
    </source>
</evidence>
<sequence>MLTSLVVGVLLMNLFAAALVVARAPVYRTRLYRPMLLNLVLSAAPLVVLGVAVVLVLPLLVVGAPRAVVGVIAAVLGLVWLLLLPNSGYLITELNLNHRQEGERVPEWYDVLLVLVLAMSGVLTTVLNVFLVLLVGLAAVGDDSATALTSPQARAFEGALLLLVAFGIYLGRHVRLNSWDVTHPHLVAGKVLRHLRSPGARGNAIGFTLLGALFFALMYLVVIGPVVQGLVDLERLRDAGAG</sequence>
<protein>
    <recommendedName>
        <fullName evidence="4">DUF1361 domain-containing protein</fullName>
    </recommendedName>
</protein>
<accession>A0ABQ4DQE7</accession>
<feature type="transmembrane region" description="Helical" evidence="1">
    <location>
        <begin position="112"/>
        <end position="140"/>
    </location>
</feature>
<evidence type="ECO:0008006" key="4">
    <source>
        <dbReference type="Google" id="ProtNLM"/>
    </source>
</evidence>
<dbReference type="InterPro" id="IPR009793">
    <property type="entry name" value="DUF1361"/>
</dbReference>
<dbReference type="EMBL" id="BONP01000030">
    <property type="protein sequence ID" value="GIG41573.1"/>
    <property type="molecule type" value="Genomic_DNA"/>
</dbReference>
<proteinExistence type="predicted"/>
<feature type="transmembrane region" description="Helical" evidence="1">
    <location>
        <begin position="6"/>
        <end position="24"/>
    </location>
</feature>
<feature type="transmembrane region" description="Helical" evidence="1">
    <location>
        <begin position="152"/>
        <end position="170"/>
    </location>
</feature>
<organism evidence="2 3">
    <name type="scientific">Cellulomonas phragmiteti</name>
    <dbReference type="NCBI Taxonomy" id="478780"/>
    <lineage>
        <taxon>Bacteria</taxon>
        <taxon>Bacillati</taxon>
        <taxon>Actinomycetota</taxon>
        <taxon>Actinomycetes</taxon>
        <taxon>Micrococcales</taxon>
        <taxon>Cellulomonadaceae</taxon>
        <taxon>Cellulomonas</taxon>
    </lineage>
</organism>
<name>A0ABQ4DQE7_9CELL</name>
<evidence type="ECO:0000313" key="2">
    <source>
        <dbReference type="EMBL" id="GIG41573.1"/>
    </source>
</evidence>
<keyword evidence="1" id="KW-0472">Membrane</keyword>
<feature type="transmembrane region" description="Helical" evidence="1">
    <location>
        <begin position="204"/>
        <end position="227"/>
    </location>
</feature>
<comment type="caution">
    <text evidence="2">The sequence shown here is derived from an EMBL/GenBank/DDBJ whole genome shotgun (WGS) entry which is preliminary data.</text>
</comment>
<feature type="transmembrane region" description="Helical" evidence="1">
    <location>
        <begin position="36"/>
        <end position="61"/>
    </location>
</feature>